<proteinExistence type="predicted"/>
<evidence type="ECO:0008006" key="4">
    <source>
        <dbReference type="Google" id="ProtNLM"/>
    </source>
</evidence>
<gene>
    <name evidence="2" type="ORF">Q31b_41490</name>
</gene>
<feature type="transmembrane region" description="Helical" evidence="1">
    <location>
        <begin position="339"/>
        <end position="358"/>
    </location>
</feature>
<dbReference type="AlphaFoldDB" id="A0A5C6DT12"/>
<comment type="caution">
    <text evidence="2">The sequence shown here is derived from an EMBL/GenBank/DDBJ whole genome shotgun (WGS) entry which is preliminary data.</text>
</comment>
<keyword evidence="1" id="KW-0812">Transmembrane</keyword>
<evidence type="ECO:0000256" key="1">
    <source>
        <dbReference type="SAM" id="Phobius"/>
    </source>
</evidence>
<keyword evidence="1" id="KW-0472">Membrane</keyword>
<protein>
    <recommendedName>
        <fullName evidence="4">Poly-gamma-glutamate system protein</fullName>
    </recommendedName>
</protein>
<reference evidence="2 3" key="1">
    <citation type="submission" date="2019-02" db="EMBL/GenBank/DDBJ databases">
        <title>Deep-cultivation of Planctomycetes and their phenomic and genomic characterization uncovers novel biology.</title>
        <authorList>
            <person name="Wiegand S."/>
            <person name="Jogler M."/>
            <person name="Boedeker C."/>
            <person name="Pinto D."/>
            <person name="Vollmers J."/>
            <person name="Rivas-Marin E."/>
            <person name="Kohn T."/>
            <person name="Peeters S.H."/>
            <person name="Heuer A."/>
            <person name="Rast P."/>
            <person name="Oberbeckmann S."/>
            <person name="Bunk B."/>
            <person name="Jeske O."/>
            <person name="Meyerdierks A."/>
            <person name="Storesund J.E."/>
            <person name="Kallscheuer N."/>
            <person name="Luecker S."/>
            <person name="Lage O.M."/>
            <person name="Pohl T."/>
            <person name="Merkel B.J."/>
            <person name="Hornburger P."/>
            <person name="Mueller R.-W."/>
            <person name="Bruemmer F."/>
            <person name="Labrenz M."/>
            <person name="Spormann A.M."/>
            <person name="Op Den Camp H."/>
            <person name="Overmann J."/>
            <person name="Amann R."/>
            <person name="Jetten M.S.M."/>
            <person name="Mascher T."/>
            <person name="Medema M.H."/>
            <person name="Devos D.P."/>
            <person name="Kaster A.-K."/>
            <person name="Ovreas L."/>
            <person name="Rohde M."/>
            <person name="Galperin M.Y."/>
            <person name="Jogler C."/>
        </authorList>
    </citation>
    <scope>NUCLEOTIDE SEQUENCE [LARGE SCALE GENOMIC DNA]</scope>
    <source>
        <strain evidence="2 3">Q31b</strain>
    </source>
</reference>
<dbReference type="EMBL" id="SJPY01000006">
    <property type="protein sequence ID" value="TWU39067.1"/>
    <property type="molecule type" value="Genomic_DNA"/>
</dbReference>
<dbReference type="Proteomes" id="UP000315471">
    <property type="component" value="Unassembled WGS sequence"/>
</dbReference>
<name>A0A5C6DT12_9BACT</name>
<keyword evidence="3" id="KW-1185">Reference proteome</keyword>
<dbReference type="OrthoDB" id="6233025at2"/>
<accession>A0A5C6DT12</accession>
<keyword evidence="1" id="KW-1133">Transmembrane helix</keyword>
<sequence>MKRLYWRPRQVSQSIIVFMALFSLAGLASVEYFRVEVPQSDIDKKIQAAELASEMMEAIRDERLHLGLDVNTTVDPARTGIIGALMTPVTTLSGRLGAKQTATNPNMAAVVVDMLTKAGVGQGDLVAVGYSGSFPGMNVSVLAALKILGARPIILASAGSSQWGANEPILLWIDMEKMLFEENYVPFRSIACSYGGYEDLGIGLGDEGRRLIRKAITRNELEVLKADDFGAAIEERMKVYRLQAGSQDYKAYINVGGGAVSVGKTIGKRAYKPGLNRSASRRVLEIDSIMTRFMRQDIPVIHLVEMDQIAMMYGMPLKPQQQPAVGEGGVFKQTRRSRIWMATVLIAILGSLRIFVLTDFGHRFMKGRGSRKTGGQPEPMV</sequence>
<evidence type="ECO:0000313" key="3">
    <source>
        <dbReference type="Proteomes" id="UP000315471"/>
    </source>
</evidence>
<evidence type="ECO:0000313" key="2">
    <source>
        <dbReference type="EMBL" id="TWU39067.1"/>
    </source>
</evidence>
<organism evidence="2 3">
    <name type="scientific">Novipirellula aureliae</name>
    <dbReference type="NCBI Taxonomy" id="2527966"/>
    <lineage>
        <taxon>Bacteria</taxon>
        <taxon>Pseudomonadati</taxon>
        <taxon>Planctomycetota</taxon>
        <taxon>Planctomycetia</taxon>
        <taxon>Pirellulales</taxon>
        <taxon>Pirellulaceae</taxon>
        <taxon>Novipirellula</taxon>
    </lineage>
</organism>
<dbReference type="InterPro" id="IPR027602">
    <property type="entry name" value="PGA_system"/>
</dbReference>
<dbReference type="NCBIfam" id="TIGR04332">
    <property type="entry name" value="gamma_Glu_sys"/>
    <property type="match status" value="1"/>
</dbReference>
<dbReference type="RefSeq" id="WP_146601328.1">
    <property type="nucleotide sequence ID" value="NZ_SJPY01000006.1"/>
</dbReference>